<name>A0ABW3FBQ7_9HYPH</name>
<comment type="subcellular location">
    <subcellularLocation>
        <location evidence="1">Cell membrane</location>
        <topology evidence="1">Multi-pass membrane protein</topology>
    </subcellularLocation>
</comment>
<keyword evidence="4 6" id="KW-1133">Transmembrane helix</keyword>
<keyword evidence="5 6" id="KW-0472">Membrane</keyword>
<dbReference type="Proteomes" id="UP001597101">
    <property type="component" value="Unassembled WGS sequence"/>
</dbReference>
<dbReference type="EMBL" id="JBHTJV010000003">
    <property type="protein sequence ID" value="MFD0915891.1"/>
    <property type="molecule type" value="Genomic_DNA"/>
</dbReference>
<protein>
    <submittedName>
        <fullName evidence="8">DUF4040 domain-containing protein</fullName>
    </submittedName>
</protein>
<reference evidence="9" key="1">
    <citation type="journal article" date="2019" name="Int. J. Syst. Evol. Microbiol.">
        <title>The Global Catalogue of Microorganisms (GCM) 10K type strain sequencing project: providing services to taxonomists for standard genome sequencing and annotation.</title>
        <authorList>
            <consortium name="The Broad Institute Genomics Platform"/>
            <consortium name="The Broad Institute Genome Sequencing Center for Infectious Disease"/>
            <person name="Wu L."/>
            <person name="Ma J."/>
        </authorList>
    </citation>
    <scope>NUCLEOTIDE SEQUENCE [LARGE SCALE GENOMIC DNA]</scope>
    <source>
        <strain evidence="9">CCUG 60023</strain>
    </source>
</reference>
<dbReference type="InterPro" id="IPR025383">
    <property type="entry name" value="MrpA_C/MbhD"/>
</dbReference>
<keyword evidence="9" id="KW-1185">Reference proteome</keyword>
<evidence type="ECO:0000256" key="6">
    <source>
        <dbReference type="SAM" id="Phobius"/>
    </source>
</evidence>
<dbReference type="InterPro" id="IPR050616">
    <property type="entry name" value="CPA3_Na-H_Antiporter_A"/>
</dbReference>
<sequence length="185" mass="19514">MMELALTIFLFLALVATAIMIALMRSLFATVMLSGVFSLLSAVLFVVMDAVDVAFTEAAVGGGISTVLMLGTIALTARHEKEPTSFSVLPLAVVLLTGAALIYGTLDMPNFGAPDAPVQLHVGPDYLARTPDDIDVPNIVTAVLASYRGYDTLGETTVVFTAGLGVILLIGGVGRRRNRRKDQDS</sequence>
<feature type="domain" description="MrpA C-terminal/MbhD" evidence="7">
    <location>
        <begin position="13"/>
        <end position="76"/>
    </location>
</feature>
<organism evidence="8 9">
    <name type="scientific">Pseudahrensia aquimaris</name>
    <dbReference type="NCBI Taxonomy" id="744461"/>
    <lineage>
        <taxon>Bacteria</taxon>
        <taxon>Pseudomonadati</taxon>
        <taxon>Pseudomonadota</taxon>
        <taxon>Alphaproteobacteria</taxon>
        <taxon>Hyphomicrobiales</taxon>
        <taxon>Ahrensiaceae</taxon>
        <taxon>Pseudahrensia</taxon>
    </lineage>
</organism>
<evidence type="ECO:0000256" key="2">
    <source>
        <dbReference type="ARBA" id="ARBA00022475"/>
    </source>
</evidence>
<accession>A0ABW3FBQ7</accession>
<evidence type="ECO:0000313" key="9">
    <source>
        <dbReference type="Proteomes" id="UP001597101"/>
    </source>
</evidence>
<evidence type="ECO:0000313" key="8">
    <source>
        <dbReference type="EMBL" id="MFD0915891.1"/>
    </source>
</evidence>
<gene>
    <name evidence="8" type="ORF">ACFQ14_05675</name>
</gene>
<dbReference type="Pfam" id="PF13244">
    <property type="entry name" value="MbhD"/>
    <property type="match status" value="1"/>
</dbReference>
<evidence type="ECO:0000256" key="1">
    <source>
        <dbReference type="ARBA" id="ARBA00004651"/>
    </source>
</evidence>
<feature type="transmembrane region" description="Helical" evidence="6">
    <location>
        <begin position="31"/>
        <end position="48"/>
    </location>
</feature>
<evidence type="ECO:0000256" key="4">
    <source>
        <dbReference type="ARBA" id="ARBA00022989"/>
    </source>
</evidence>
<feature type="transmembrane region" description="Helical" evidence="6">
    <location>
        <begin position="88"/>
        <end position="106"/>
    </location>
</feature>
<evidence type="ECO:0000259" key="7">
    <source>
        <dbReference type="Pfam" id="PF13244"/>
    </source>
</evidence>
<feature type="transmembrane region" description="Helical" evidence="6">
    <location>
        <begin position="54"/>
        <end position="76"/>
    </location>
</feature>
<evidence type="ECO:0000256" key="3">
    <source>
        <dbReference type="ARBA" id="ARBA00022692"/>
    </source>
</evidence>
<feature type="transmembrane region" description="Helical" evidence="6">
    <location>
        <begin position="6"/>
        <end position="24"/>
    </location>
</feature>
<dbReference type="NCBIfam" id="NF009159">
    <property type="entry name" value="PRK12504.1"/>
    <property type="match status" value="1"/>
</dbReference>
<feature type="transmembrane region" description="Helical" evidence="6">
    <location>
        <begin position="156"/>
        <end position="174"/>
    </location>
</feature>
<comment type="caution">
    <text evidence="8">The sequence shown here is derived from an EMBL/GenBank/DDBJ whole genome shotgun (WGS) entry which is preliminary data.</text>
</comment>
<dbReference type="RefSeq" id="WP_377211733.1">
    <property type="nucleotide sequence ID" value="NZ_JBHTJV010000003.1"/>
</dbReference>
<keyword evidence="3 6" id="KW-0812">Transmembrane</keyword>
<proteinExistence type="predicted"/>
<evidence type="ECO:0000256" key="5">
    <source>
        <dbReference type="ARBA" id="ARBA00023136"/>
    </source>
</evidence>
<dbReference type="PANTHER" id="PTHR43373:SF1">
    <property type="entry name" value="NA(+)_H(+) ANTIPORTER SUBUNIT A"/>
    <property type="match status" value="1"/>
</dbReference>
<keyword evidence="2" id="KW-1003">Cell membrane</keyword>
<dbReference type="PANTHER" id="PTHR43373">
    <property type="entry name" value="NA(+)/H(+) ANTIPORTER SUBUNIT"/>
    <property type="match status" value="1"/>
</dbReference>